<sequence length="218" mass="24650">MAEMTKKHEFHPQADEKNMMGERRGKPALLCGARRKGVDARCRQYAGMGTEHSGYGRCKYCGGNNTGPKTEEGKQRVSQNSRIHGLYASTLNDAGQEIYEQLTQDNRLGLEHEIYVLKTQIIQHLRSWKDKTERRMVAVEGTLNAYEWYLPGTIDDRAYVRALEALGRLVEKHARLNQDSGEDLLSQVNKELAAASQGKVQISWGGKPQQRLDHQPAK</sequence>
<evidence type="ECO:0000313" key="3">
    <source>
        <dbReference type="Proteomes" id="UP000053750"/>
    </source>
</evidence>
<reference evidence="2 3" key="1">
    <citation type="submission" date="2014-02" db="EMBL/GenBank/DDBJ databases">
        <title>Genome sequence of Paenibacillus darwinianus reveals adaptive mechanisms for survival in Antarctic soils.</title>
        <authorList>
            <person name="Dsouza M."/>
            <person name="Taylor M.W."/>
            <person name="Turner S.J."/>
            <person name="Aislabie J."/>
        </authorList>
    </citation>
    <scope>NUCLEOTIDE SEQUENCE [LARGE SCALE GENOMIC DNA]</scope>
    <source>
        <strain evidence="2 3">CE1</strain>
    </source>
</reference>
<name>A0A9W5W6J1_9BACL</name>
<proteinExistence type="predicted"/>
<dbReference type="Proteomes" id="UP000053750">
    <property type="component" value="Unassembled WGS sequence"/>
</dbReference>
<dbReference type="RefSeq" id="WP_051588065.1">
    <property type="nucleotide sequence ID" value="NZ_KK082197.1"/>
</dbReference>
<dbReference type="AlphaFoldDB" id="A0A9W5W6J1"/>
<protein>
    <submittedName>
        <fullName evidence="2">Uncharacterized protein</fullName>
    </submittedName>
</protein>
<dbReference type="EMBL" id="JFHU01000235">
    <property type="protein sequence ID" value="EXX85243.1"/>
    <property type="molecule type" value="Genomic_DNA"/>
</dbReference>
<gene>
    <name evidence="2" type="ORF">BG53_09070</name>
</gene>
<feature type="region of interest" description="Disordered" evidence="1">
    <location>
        <begin position="1"/>
        <end position="23"/>
    </location>
</feature>
<keyword evidence="3" id="KW-1185">Reference proteome</keyword>
<comment type="caution">
    <text evidence="2">The sequence shown here is derived from an EMBL/GenBank/DDBJ whole genome shotgun (WGS) entry which is preliminary data.</text>
</comment>
<dbReference type="OrthoDB" id="2589266at2"/>
<organism evidence="2 3">
    <name type="scientific">Paenibacillus darwinianus</name>
    <dbReference type="NCBI Taxonomy" id="1380763"/>
    <lineage>
        <taxon>Bacteria</taxon>
        <taxon>Bacillati</taxon>
        <taxon>Bacillota</taxon>
        <taxon>Bacilli</taxon>
        <taxon>Bacillales</taxon>
        <taxon>Paenibacillaceae</taxon>
        <taxon>Paenibacillus</taxon>
    </lineage>
</organism>
<evidence type="ECO:0000256" key="1">
    <source>
        <dbReference type="SAM" id="MobiDB-lite"/>
    </source>
</evidence>
<evidence type="ECO:0000313" key="2">
    <source>
        <dbReference type="EMBL" id="EXX85243.1"/>
    </source>
</evidence>
<accession>A0A9W5W6J1</accession>